<dbReference type="PROSITE" id="PS50059">
    <property type="entry name" value="FKBP_PPIASE"/>
    <property type="match status" value="1"/>
</dbReference>
<evidence type="ECO:0000256" key="5">
    <source>
        <dbReference type="SAM" id="MobiDB-lite"/>
    </source>
</evidence>
<dbReference type="Gene3D" id="3.10.50.40">
    <property type="match status" value="1"/>
</dbReference>
<feature type="compositionally biased region" description="Acidic residues" evidence="5">
    <location>
        <begin position="297"/>
        <end position="310"/>
    </location>
</feature>
<keyword evidence="3 4" id="KW-0697">Rotamase</keyword>
<dbReference type="InterPro" id="IPR001179">
    <property type="entry name" value="PPIase_FKBP_dom"/>
</dbReference>
<dbReference type="InterPro" id="IPR046357">
    <property type="entry name" value="PPIase_dom_sf"/>
</dbReference>
<evidence type="ECO:0000256" key="2">
    <source>
        <dbReference type="ARBA" id="ARBA00013194"/>
    </source>
</evidence>
<dbReference type="InterPro" id="IPR028974">
    <property type="entry name" value="TSP_type-3_rpt"/>
</dbReference>
<evidence type="ECO:0000313" key="7">
    <source>
        <dbReference type="EMBL" id="MFC4094256.1"/>
    </source>
</evidence>
<sequence length="310" mass="33936">MIKNRFIILVSAVAVFWSCNNDDDNTITVEPPRPLDEVLGEDEDEIQEYLNTHYYNYAEFENPPADFDYKIVLKEIPEGDTTGIIPLKDQVSSKTVQVDGIAEDEASLSHTYYYLEAREGVGGMPTVADSVFIKYQGSLLDGTEFDSSSSFLWQYMPSTVRGYGLGVSELKVGGEIVEEEDGTFEIKNTGIGMVIMPSALGFYNGAAGSIPSYSPLIFRLELGSYVEDTDYDGDGIPSLLEDLNGDRNLNNDNTDGDITSTGSCICNHADSDDDNDGIPTREEIEIDADGNITYPDSDGDGTPDYLDSDS</sequence>
<comment type="catalytic activity">
    <reaction evidence="1 4">
        <text>[protein]-peptidylproline (omega=180) = [protein]-peptidylproline (omega=0)</text>
        <dbReference type="Rhea" id="RHEA:16237"/>
        <dbReference type="Rhea" id="RHEA-COMP:10747"/>
        <dbReference type="Rhea" id="RHEA-COMP:10748"/>
        <dbReference type="ChEBI" id="CHEBI:83833"/>
        <dbReference type="ChEBI" id="CHEBI:83834"/>
        <dbReference type="EC" id="5.2.1.8"/>
    </reaction>
</comment>
<proteinExistence type="predicted"/>
<dbReference type="Proteomes" id="UP001595814">
    <property type="component" value="Unassembled WGS sequence"/>
</dbReference>
<accession>A0ABV8JJD9</accession>
<organism evidence="7 8">
    <name type="scientific">Euzebyella saccharophila</name>
    <dbReference type="NCBI Taxonomy" id="679664"/>
    <lineage>
        <taxon>Bacteria</taxon>
        <taxon>Pseudomonadati</taxon>
        <taxon>Bacteroidota</taxon>
        <taxon>Flavobacteriia</taxon>
        <taxon>Flavobacteriales</taxon>
        <taxon>Flavobacteriaceae</taxon>
        <taxon>Euzebyella</taxon>
    </lineage>
</organism>
<keyword evidence="4 7" id="KW-0413">Isomerase</keyword>
<name>A0ABV8JJD9_9FLAO</name>
<evidence type="ECO:0000259" key="6">
    <source>
        <dbReference type="PROSITE" id="PS50059"/>
    </source>
</evidence>
<reference evidence="8" key="1">
    <citation type="journal article" date="2019" name="Int. J. Syst. Evol. Microbiol.">
        <title>The Global Catalogue of Microorganisms (GCM) 10K type strain sequencing project: providing services to taxonomists for standard genome sequencing and annotation.</title>
        <authorList>
            <consortium name="The Broad Institute Genomics Platform"/>
            <consortium name="The Broad Institute Genome Sequencing Center for Infectious Disease"/>
            <person name="Wu L."/>
            <person name="Ma J."/>
        </authorList>
    </citation>
    <scope>NUCLEOTIDE SEQUENCE [LARGE SCALE GENOMIC DNA]</scope>
    <source>
        <strain evidence="8">CECT 7477</strain>
    </source>
</reference>
<evidence type="ECO:0000256" key="1">
    <source>
        <dbReference type="ARBA" id="ARBA00000971"/>
    </source>
</evidence>
<dbReference type="Gene3D" id="4.10.1080.10">
    <property type="entry name" value="TSP type-3 repeat"/>
    <property type="match status" value="1"/>
</dbReference>
<keyword evidence="8" id="KW-1185">Reference proteome</keyword>
<evidence type="ECO:0000313" key="8">
    <source>
        <dbReference type="Proteomes" id="UP001595814"/>
    </source>
</evidence>
<dbReference type="EMBL" id="JBHSAW010000001">
    <property type="protein sequence ID" value="MFC4094256.1"/>
    <property type="molecule type" value="Genomic_DNA"/>
</dbReference>
<dbReference type="EC" id="5.2.1.8" evidence="2 4"/>
<comment type="caution">
    <text evidence="7">The sequence shown here is derived from an EMBL/GenBank/DDBJ whole genome shotgun (WGS) entry which is preliminary data.</text>
</comment>
<dbReference type="SUPFAM" id="SSF54534">
    <property type="entry name" value="FKBP-like"/>
    <property type="match status" value="1"/>
</dbReference>
<protein>
    <recommendedName>
        <fullName evidence="2 4">peptidylprolyl isomerase</fullName>
        <ecNumber evidence="2 4">5.2.1.8</ecNumber>
    </recommendedName>
</protein>
<gene>
    <name evidence="7" type="ORF">ACFOUT_00110</name>
</gene>
<dbReference type="GO" id="GO:0003755">
    <property type="term" value="F:peptidyl-prolyl cis-trans isomerase activity"/>
    <property type="evidence" value="ECO:0007669"/>
    <property type="project" value="UniProtKB-EC"/>
</dbReference>
<evidence type="ECO:0000256" key="4">
    <source>
        <dbReference type="PROSITE-ProRule" id="PRU00277"/>
    </source>
</evidence>
<evidence type="ECO:0000256" key="3">
    <source>
        <dbReference type="ARBA" id="ARBA00023110"/>
    </source>
</evidence>
<feature type="region of interest" description="Disordered" evidence="5">
    <location>
        <begin position="268"/>
        <end position="310"/>
    </location>
</feature>
<dbReference type="RefSeq" id="WP_192462507.1">
    <property type="nucleotide sequence ID" value="NZ_JACYFJ010000004.1"/>
</dbReference>
<feature type="domain" description="PPIase FKBP-type" evidence="6">
    <location>
        <begin position="128"/>
        <end position="226"/>
    </location>
</feature>